<reference evidence="2" key="2">
    <citation type="submission" date="2021-01" db="EMBL/GenBank/DDBJ databases">
        <authorList>
            <person name="Schikora-Tamarit M.A."/>
        </authorList>
    </citation>
    <scope>NUCLEOTIDE SEQUENCE</scope>
    <source>
        <strain evidence="2">NCAIM Y.01608</strain>
    </source>
</reference>
<comment type="caution">
    <text evidence="2">The sequence shown here is derived from an EMBL/GenBank/DDBJ whole genome shotgun (WGS) entry which is preliminary data.</text>
</comment>
<evidence type="ECO:0000313" key="3">
    <source>
        <dbReference type="Proteomes" id="UP000788993"/>
    </source>
</evidence>
<sequence>MDTEVSFSTPNLVEEHSDALARHNSDGGYSLIDYYAETRREEPFTLVNPPHKKTLTRTESIQSLKKSRTSLERVQSKIGESINQEPNRLNAILASDRDRYGFRKSNHYVKTEDYNEWWTQYSHYLARRKKKWEKLMAKNGLLVTKKGSPTRFPARSEELRRYVRKGIPAEWRGDAWFYFAKGHDKMKDNKGVYDKLVDETMNMINENTEAIEKDLHRTFPENVHFNDITRNGSTEESPLLQTLRRVLKCFSKYRPSIGYCQSLNFIAGLLLVFLDEERAFWMLVIVTERYLPGIHEFDLEGVNVHQGVLMLCLRQYLPNVWALINESSHSNNNSFLYDLPTLSFCTTSWFMSIFVGVLPIETTLRVWDCLFYEESKAIFQVSLTIFKLLEPQMVDLSHKRSEDDGILSAELFQMIQNAPKRLLDANALMEECFRFSSFSKLSQEEIQNCKKYVIESRSRYNELIKRRSAVGMDEQERKELMRTAVLLENKQIGLKSMNWNGRLNSRMRRIQQRIR</sequence>
<dbReference type="Gene3D" id="1.10.472.80">
    <property type="entry name" value="Ypt/Rab-GAP domain of gyp1p, domain 3"/>
    <property type="match status" value="1"/>
</dbReference>
<dbReference type="SMART" id="SM00164">
    <property type="entry name" value="TBC"/>
    <property type="match status" value="1"/>
</dbReference>
<gene>
    <name evidence="2" type="ORF">OGATHE_004359</name>
</gene>
<dbReference type="PANTHER" id="PTHR47219:SF20">
    <property type="entry name" value="TBC1 DOMAIN FAMILY MEMBER 2B"/>
    <property type="match status" value="1"/>
</dbReference>
<name>A0A9P8NYY7_9ASCO</name>
<dbReference type="FunFam" id="1.10.8.270:FF:000026">
    <property type="entry name" value="TBC (Tre-2/Bub2/Cdc16) domain family"/>
    <property type="match status" value="1"/>
</dbReference>
<dbReference type="Gene3D" id="1.10.8.270">
    <property type="entry name" value="putative rabgap domain of human tbc1 domain family member 14 like domains"/>
    <property type="match status" value="1"/>
</dbReference>
<evidence type="ECO:0000313" key="2">
    <source>
        <dbReference type="EMBL" id="KAH3662783.1"/>
    </source>
</evidence>
<keyword evidence="3" id="KW-1185">Reference proteome</keyword>
<proteinExistence type="predicted"/>
<dbReference type="SUPFAM" id="SSF47923">
    <property type="entry name" value="Ypt/Rab-GAP domain of gyp1p"/>
    <property type="match status" value="2"/>
</dbReference>
<dbReference type="Pfam" id="PF00566">
    <property type="entry name" value="RabGAP-TBC"/>
    <property type="match status" value="1"/>
</dbReference>
<dbReference type="Proteomes" id="UP000788993">
    <property type="component" value="Unassembled WGS sequence"/>
</dbReference>
<dbReference type="GO" id="GO:0005096">
    <property type="term" value="F:GTPase activator activity"/>
    <property type="evidence" value="ECO:0007669"/>
    <property type="project" value="TreeGrafter"/>
</dbReference>
<dbReference type="InterPro" id="IPR000195">
    <property type="entry name" value="Rab-GAP-TBC_dom"/>
</dbReference>
<protein>
    <recommendedName>
        <fullName evidence="1">Rab-GAP TBC domain-containing protein</fullName>
    </recommendedName>
</protein>
<dbReference type="EMBL" id="JAEUBD010001266">
    <property type="protein sequence ID" value="KAH3662783.1"/>
    <property type="molecule type" value="Genomic_DNA"/>
</dbReference>
<organism evidence="2 3">
    <name type="scientific">Ogataea polymorpha</name>
    <dbReference type="NCBI Taxonomy" id="460523"/>
    <lineage>
        <taxon>Eukaryota</taxon>
        <taxon>Fungi</taxon>
        <taxon>Dikarya</taxon>
        <taxon>Ascomycota</taxon>
        <taxon>Saccharomycotina</taxon>
        <taxon>Pichiomycetes</taxon>
        <taxon>Pichiales</taxon>
        <taxon>Pichiaceae</taxon>
        <taxon>Ogataea</taxon>
    </lineage>
</organism>
<feature type="domain" description="Rab-GAP TBC" evidence="1">
    <location>
        <begin position="166"/>
        <end position="374"/>
    </location>
</feature>
<dbReference type="InterPro" id="IPR035969">
    <property type="entry name" value="Rab-GAP_TBC_sf"/>
</dbReference>
<accession>A0A9P8NYY7</accession>
<dbReference type="AlphaFoldDB" id="A0A9P8NYY7"/>
<evidence type="ECO:0000259" key="1">
    <source>
        <dbReference type="PROSITE" id="PS50086"/>
    </source>
</evidence>
<dbReference type="PANTHER" id="PTHR47219">
    <property type="entry name" value="RAB GTPASE-ACTIVATING PROTEIN 1-LIKE"/>
    <property type="match status" value="1"/>
</dbReference>
<dbReference type="InterPro" id="IPR050302">
    <property type="entry name" value="Rab_GAP_TBC_domain"/>
</dbReference>
<dbReference type="GO" id="GO:0031267">
    <property type="term" value="F:small GTPase binding"/>
    <property type="evidence" value="ECO:0007669"/>
    <property type="project" value="TreeGrafter"/>
</dbReference>
<dbReference type="PROSITE" id="PS50086">
    <property type="entry name" value="TBC_RABGAP"/>
    <property type="match status" value="1"/>
</dbReference>
<reference evidence="2" key="1">
    <citation type="journal article" date="2021" name="Open Biol.">
        <title>Shared evolutionary footprints suggest mitochondrial oxidative damage underlies multiple complex I losses in fungi.</title>
        <authorList>
            <person name="Schikora-Tamarit M.A."/>
            <person name="Marcet-Houben M."/>
            <person name="Nosek J."/>
            <person name="Gabaldon T."/>
        </authorList>
    </citation>
    <scope>NUCLEOTIDE SEQUENCE</scope>
    <source>
        <strain evidence="2">NCAIM Y.01608</strain>
    </source>
</reference>
<dbReference type="GO" id="GO:0030427">
    <property type="term" value="C:site of polarized growth"/>
    <property type="evidence" value="ECO:0007669"/>
    <property type="project" value="UniProtKB-ARBA"/>
</dbReference>